<name>A0ABR6PFU0_9SPHI</name>
<protein>
    <submittedName>
        <fullName evidence="5">AraC-like DNA-binding protein</fullName>
    </submittedName>
</protein>
<dbReference type="PROSITE" id="PS01124">
    <property type="entry name" value="HTH_ARAC_FAMILY_2"/>
    <property type="match status" value="1"/>
</dbReference>
<dbReference type="Pfam" id="PF12833">
    <property type="entry name" value="HTH_18"/>
    <property type="match status" value="1"/>
</dbReference>
<dbReference type="InterPro" id="IPR018062">
    <property type="entry name" value="HTH_AraC-typ_CS"/>
</dbReference>
<reference evidence="5 6" key="1">
    <citation type="submission" date="2020-08" db="EMBL/GenBank/DDBJ databases">
        <title>Genomic Encyclopedia of Type Strains, Phase IV (KMG-V): Genome sequencing to study the core and pangenomes of soil and plant-associated prokaryotes.</title>
        <authorList>
            <person name="Whitman W."/>
        </authorList>
    </citation>
    <scope>NUCLEOTIDE SEQUENCE [LARGE SCALE GENOMIC DNA]</scope>
    <source>
        <strain evidence="5 6">ANJLi2</strain>
    </source>
</reference>
<feature type="domain" description="HTH araC/xylS-type" evidence="4">
    <location>
        <begin position="20"/>
        <end position="116"/>
    </location>
</feature>
<dbReference type="InterPro" id="IPR020449">
    <property type="entry name" value="Tscrpt_reg_AraC-type_HTH"/>
</dbReference>
<evidence type="ECO:0000313" key="5">
    <source>
        <dbReference type="EMBL" id="MBB6108638.1"/>
    </source>
</evidence>
<dbReference type="SUPFAM" id="SSF46689">
    <property type="entry name" value="Homeodomain-like"/>
    <property type="match status" value="2"/>
</dbReference>
<comment type="caution">
    <text evidence="5">The sequence shown here is derived from an EMBL/GenBank/DDBJ whole genome shotgun (WGS) entry which is preliminary data.</text>
</comment>
<dbReference type="InterPro" id="IPR053142">
    <property type="entry name" value="PchR_regulatory_protein"/>
</dbReference>
<evidence type="ECO:0000313" key="6">
    <source>
        <dbReference type="Proteomes" id="UP000541583"/>
    </source>
</evidence>
<dbReference type="Gene3D" id="1.10.10.60">
    <property type="entry name" value="Homeodomain-like"/>
    <property type="match status" value="2"/>
</dbReference>
<organism evidence="5 6">
    <name type="scientific">Mucilaginibacter lappiensis</name>
    <dbReference type="NCBI Taxonomy" id="354630"/>
    <lineage>
        <taxon>Bacteria</taxon>
        <taxon>Pseudomonadati</taxon>
        <taxon>Bacteroidota</taxon>
        <taxon>Sphingobacteriia</taxon>
        <taxon>Sphingobacteriales</taxon>
        <taxon>Sphingobacteriaceae</taxon>
        <taxon>Mucilaginibacter</taxon>
    </lineage>
</organism>
<proteinExistence type="predicted"/>
<dbReference type="InterPro" id="IPR009057">
    <property type="entry name" value="Homeodomain-like_sf"/>
</dbReference>
<dbReference type="PANTHER" id="PTHR47893:SF1">
    <property type="entry name" value="REGULATORY PROTEIN PCHR"/>
    <property type="match status" value="1"/>
</dbReference>
<dbReference type="RefSeq" id="WP_076370925.1">
    <property type="nucleotide sequence ID" value="NZ_FTMG01000002.1"/>
</dbReference>
<evidence type="ECO:0000259" key="4">
    <source>
        <dbReference type="PROSITE" id="PS01124"/>
    </source>
</evidence>
<accession>A0ABR6PFU0</accession>
<gene>
    <name evidence="5" type="ORF">HDF23_001373</name>
</gene>
<dbReference type="PANTHER" id="PTHR47893">
    <property type="entry name" value="REGULATORY PROTEIN PCHR"/>
    <property type="match status" value="1"/>
</dbReference>
<sequence>MQTNNDEKFVKRPSERDKLYSIKEYLEKNYANPINLHDICTMFGINDFKLKNGFREIFQTSVIGFVINKRLEASLTLLAERNLNISEIAYQTGYSSPQHFSKSFKRKYGISPSQIN</sequence>
<dbReference type="Proteomes" id="UP000541583">
    <property type="component" value="Unassembled WGS sequence"/>
</dbReference>
<dbReference type="InterPro" id="IPR018060">
    <property type="entry name" value="HTH_AraC"/>
</dbReference>
<dbReference type="SMART" id="SM00342">
    <property type="entry name" value="HTH_ARAC"/>
    <property type="match status" value="1"/>
</dbReference>
<evidence type="ECO:0000256" key="3">
    <source>
        <dbReference type="ARBA" id="ARBA00023163"/>
    </source>
</evidence>
<keyword evidence="3" id="KW-0804">Transcription</keyword>
<dbReference type="PROSITE" id="PS00041">
    <property type="entry name" value="HTH_ARAC_FAMILY_1"/>
    <property type="match status" value="1"/>
</dbReference>
<dbReference type="PRINTS" id="PR00032">
    <property type="entry name" value="HTHARAC"/>
</dbReference>
<keyword evidence="6" id="KW-1185">Reference proteome</keyword>
<keyword evidence="1" id="KW-0805">Transcription regulation</keyword>
<evidence type="ECO:0000256" key="2">
    <source>
        <dbReference type="ARBA" id="ARBA00023125"/>
    </source>
</evidence>
<dbReference type="EMBL" id="JACHCB010000002">
    <property type="protein sequence ID" value="MBB6108638.1"/>
    <property type="molecule type" value="Genomic_DNA"/>
</dbReference>
<keyword evidence="2" id="KW-0238">DNA-binding</keyword>
<evidence type="ECO:0000256" key="1">
    <source>
        <dbReference type="ARBA" id="ARBA00023015"/>
    </source>
</evidence>